<evidence type="ECO:0000256" key="7">
    <source>
        <dbReference type="ARBA" id="ARBA00022840"/>
    </source>
</evidence>
<dbReference type="Proteomes" id="UP000184444">
    <property type="component" value="Unassembled WGS sequence"/>
</dbReference>
<dbReference type="SUPFAM" id="SSF55785">
    <property type="entry name" value="PYP-like sensor domain (PAS domain)"/>
    <property type="match status" value="1"/>
</dbReference>
<dbReference type="SUPFAM" id="SSF55874">
    <property type="entry name" value="ATPase domain of HSP90 chaperone/DNA topoisomerase II/histidine kinase"/>
    <property type="match status" value="1"/>
</dbReference>
<dbReference type="InterPro" id="IPR005467">
    <property type="entry name" value="His_kinase_dom"/>
</dbReference>
<dbReference type="InterPro" id="IPR035965">
    <property type="entry name" value="PAS-like_dom_sf"/>
</dbReference>
<evidence type="ECO:0000259" key="9">
    <source>
        <dbReference type="PROSITE" id="PS50109"/>
    </source>
</evidence>
<keyword evidence="5" id="KW-0547">Nucleotide-binding</keyword>
<dbReference type="InterPro" id="IPR004358">
    <property type="entry name" value="Sig_transdc_His_kin-like_C"/>
</dbReference>
<gene>
    <name evidence="10" type="ORF">SAMN05444389_103158</name>
</gene>
<comment type="catalytic activity">
    <reaction evidence="1">
        <text>ATP + protein L-histidine = ADP + protein N-phospho-L-histidine.</text>
        <dbReference type="EC" id="2.7.13.3"/>
    </reaction>
</comment>
<evidence type="ECO:0000256" key="8">
    <source>
        <dbReference type="ARBA" id="ARBA00023012"/>
    </source>
</evidence>
<dbReference type="EC" id="2.7.13.3" evidence="2"/>
<dbReference type="EMBL" id="FRCK01000003">
    <property type="protein sequence ID" value="SHM05616.1"/>
    <property type="molecule type" value="Genomic_DNA"/>
</dbReference>
<keyword evidence="8" id="KW-0902">Two-component regulatory system</keyword>
<sequence length="368" mass="38464">MSAPLAAAPVPDPALALESLPLPVACFDAEGRWASLNEAAEEWLNLSSTGVRGRAPEDRALIARLRTDPGLGALVAQAAATDEPVLHAAVQFQTSDRADRWTTRQAAVHLCALPGGGVVAAILPAATGDAAMPRRAARSAIGMAEMLAHEIRNPLAGIRGAAQLLATDLSPEDRELADLIVAESRRIVALLDEVERFGDTSPPRLQAVNIHDILERARRSILLADAGAGLRIVTDYDPSLPPALADPDRIMQVALNLLQNAVQAISGAPGAVPGTIRLRTAWDGALRNPDGAPLPIQLEIEDDGPGIPRRIADQVFEPFVSGRENGTGLGLALAGKIVTDHGGLIRAESRPGRTVLRVSLPQAGKGGG</sequence>
<dbReference type="InterPro" id="IPR036097">
    <property type="entry name" value="HisK_dim/P_sf"/>
</dbReference>
<organism evidence="10 11">
    <name type="scientific">Paracoccus solventivorans</name>
    <dbReference type="NCBI Taxonomy" id="53463"/>
    <lineage>
        <taxon>Bacteria</taxon>
        <taxon>Pseudomonadati</taxon>
        <taxon>Pseudomonadota</taxon>
        <taxon>Alphaproteobacteria</taxon>
        <taxon>Rhodobacterales</taxon>
        <taxon>Paracoccaceae</taxon>
        <taxon>Paracoccus</taxon>
    </lineage>
</organism>
<dbReference type="SMART" id="SM00387">
    <property type="entry name" value="HATPase_c"/>
    <property type="match status" value="1"/>
</dbReference>
<evidence type="ECO:0000256" key="3">
    <source>
        <dbReference type="ARBA" id="ARBA00022553"/>
    </source>
</evidence>
<dbReference type="Pfam" id="PF02518">
    <property type="entry name" value="HATPase_c"/>
    <property type="match status" value="1"/>
</dbReference>
<dbReference type="InterPro" id="IPR003594">
    <property type="entry name" value="HATPase_dom"/>
</dbReference>
<dbReference type="SMART" id="SM00388">
    <property type="entry name" value="HisKA"/>
    <property type="match status" value="1"/>
</dbReference>
<evidence type="ECO:0000256" key="5">
    <source>
        <dbReference type="ARBA" id="ARBA00022741"/>
    </source>
</evidence>
<dbReference type="AlphaFoldDB" id="A0A1M7FNP3"/>
<dbReference type="InterPro" id="IPR003661">
    <property type="entry name" value="HisK_dim/P_dom"/>
</dbReference>
<dbReference type="PROSITE" id="PS50109">
    <property type="entry name" value="HIS_KIN"/>
    <property type="match status" value="1"/>
</dbReference>
<dbReference type="RefSeq" id="WP_073064105.1">
    <property type="nucleotide sequence ID" value="NZ_FRCK01000003.1"/>
</dbReference>
<dbReference type="PRINTS" id="PR00344">
    <property type="entry name" value="BCTRLSENSOR"/>
</dbReference>
<dbReference type="PANTHER" id="PTHR43065:SF10">
    <property type="entry name" value="PEROXIDE STRESS-ACTIVATED HISTIDINE KINASE MAK3"/>
    <property type="match status" value="1"/>
</dbReference>
<dbReference type="InterPro" id="IPR036890">
    <property type="entry name" value="HATPase_C_sf"/>
</dbReference>
<keyword evidence="11" id="KW-1185">Reference proteome</keyword>
<dbReference type="InterPro" id="IPR013656">
    <property type="entry name" value="PAS_4"/>
</dbReference>
<keyword evidence="3" id="KW-0597">Phosphoprotein</keyword>
<accession>A0A1M7FNP3</accession>
<evidence type="ECO:0000256" key="4">
    <source>
        <dbReference type="ARBA" id="ARBA00022679"/>
    </source>
</evidence>
<evidence type="ECO:0000313" key="10">
    <source>
        <dbReference type="EMBL" id="SHM05616.1"/>
    </source>
</evidence>
<proteinExistence type="predicted"/>
<keyword evidence="7" id="KW-0067">ATP-binding</keyword>
<dbReference type="STRING" id="53463.SAMN05444389_103158"/>
<dbReference type="Pfam" id="PF08448">
    <property type="entry name" value="PAS_4"/>
    <property type="match status" value="1"/>
</dbReference>
<dbReference type="GO" id="GO:0005524">
    <property type="term" value="F:ATP binding"/>
    <property type="evidence" value="ECO:0007669"/>
    <property type="project" value="UniProtKB-KW"/>
</dbReference>
<keyword evidence="6 10" id="KW-0418">Kinase</keyword>
<dbReference type="GO" id="GO:0000155">
    <property type="term" value="F:phosphorelay sensor kinase activity"/>
    <property type="evidence" value="ECO:0007669"/>
    <property type="project" value="InterPro"/>
</dbReference>
<dbReference type="SUPFAM" id="SSF47384">
    <property type="entry name" value="Homodimeric domain of signal transducing histidine kinase"/>
    <property type="match status" value="1"/>
</dbReference>
<keyword evidence="4" id="KW-0808">Transferase</keyword>
<dbReference type="CDD" id="cd00082">
    <property type="entry name" value="HisKA"/>
    <property type="match status" value="1"/>
</dbReference>
<reference evidence="11" key="1">
    <citation type="submission" date="2016-11" db="EMBL/GenBank/DDBJ databases">
        <authorList>
            <person name="Varghese N."/>
            <person name="Submissions S."/>
        </authorList>
    </citation>
    <scope>NUCLEOTIDE SEQUENCE [LARGE SCALE GENOMIC DNA]</scope>
    <source>
        <strain evidence="11">DSM 6637</strain>
    </source>
</reference>
<feature type="domain" description="Histidine kinase" evidence="9">
    <location>
        <begin position="146"/>
        <end position="364"/>
    </location>
</feature>
<dbReference type="Gene3D" id="1.10.287.130">
    <property type="match status" value="1"/>
</dbReference>
<evidence type="ECO:0000313" key="11">
    <source>
        <dbReference type="Proteomes" id="UP000184444"/>
    </source>
</evidence>
<dbReference type="Gene3D" id="3.30.565.10">
    <property type="entry name" value="Histidine kinase-like ATPase, C-terminal domain"/>
    <property type="match status" value="1"/>
</dbReference>
<name>A0A1M7FNP3_9RHOB</name>
<evidence type="ECO:0000256" key="6">
    <source>
        <dbReference type="ARBA" id="ARBA00022777"/>
    </source>
</evidence>
<evidence type="ECO:0000256" key="1">
    <source>
        <dbReference type="ARBA" id="ARBA00000085"/>
    </source>
</evidence>
<dbReference type="Pfam" id="PF00512">
    <property type="entry name" value="HisKA"/>
    <property type="match status" value="1"/>
</dbReference>
<dbReference type="Gene3D" id="3.30.450.20">
    <property type="entry name" value="PAS domain"/>
    <property type="match status" value="1"/>
</dbReference>
<protein>
    <recommendedName>
        <fullName evidence="2">histidine kinase</fullName>
        <ecNumber evidence="2">2.7.13.3</ecNumber>
    </recommendedName>
</protein>
<dbReference type="PANTHER" id="PTHR43065">
    <property type="entry name" value="SENSOR HISTIDINE KINASE"/>
    <property type="match status" value="1"/>
</dbReference>
<dbReference type="OrthoDB" id="9789238at2"/>
<evidence type="ECO:0000256" key="2">
    <source>
        <dbReference type="ARBA" id="ARBA00012438"/>
    </source>
</evidence>